<accession>M0MH00</accession>
<dbReference type="InterPro" id="IPR031803">
    <property type="entry name" value="BAT_GAF/HTH-assoc"/>
</dbReference>
<evidence type="ECO:0000256" key="2">
    <source>
        <dbReference type="ARBA" id="ARBA00023163"/>
    </source>
</evidence>
<dbReference type="Proteomes" id="UP000011669">
    <property type="component" value="Unassembled WGS sequence"/>
</dbReference>
<dbReference type="InParanoid" id="M0MH00"/>
<dbReference type="STRING" id="1227455.C449_10618"/>
<sequence length="214" mass="24085">MGVIAEFSLAPGKLSFATALSAAPSVEFEIEREYGTRSATPIAFCWARGGDLEAFEHGLERDETLTDIRRLSKSDDQRLYRVQLTGEASVVTYDLWIDLGAARLEMRYADGRWHTRMRFPDREALSTFSSSCDEHGLDFRLARLYNTDPTDGPPRDQLTSCQRETLQLAHERGYFDIPRQATLGDLADDLDVSNQAVSERLRRGCARIVGDLFG</sequence>
<keyword evidence="6" id="KW-1185">Reference proteome</keyword>
<evidence type="ECO:0000256" key="1">
    <source>
        <dbReference type="ARBA" id="ARBA00023015"/>
    </source>
</evidence>
<name>M0MH00_9EURY</name>
<dbReference type="InterPro" id="IPR007050">
    <property type="entry name" value="HTH_bacterioopsin"/>
</dbReference>
<feature type="domain" description="HTH bat-type" evidence="3">
    <location>
        <begin position="158"/>
        <end position="208"/>
    </location>
</feature>
<evidence type="ECO:0000259" key="3">
    <source>
        <dbReference type="Pfam" id="PF04967"/>
    </source>
</evidence>
<proteinExistence type="predicted"/>
<evidence type="ECO:0000259" key="4">
    <source>
        <dbReference type="Pfam" id="PF15915"/>
    </source>
</evidence>
<evidence type="ECO:0008006" key="7">
    <source>
        <dbReference type="Google" id="ProtNLM"/>
    </source>
</evidence>
<dbReference type="AlphaFoldDB" id="M0MH00"/>
<organism evidence="5 6">
    <name type="scientific">Halococcus saccharolyticus DSM 5350</name>
    <dbReference type="NCBI Taxonomy" id="1227455"/>
    <lineage>
        <taxon>Archaea</taxon>
        <taxon>Methanobacteriati</taxon>
        <taxon>Methanobacteriota</taxon>
        <taxon>Stenosarchaea group</taxon>
        <taxon>Halobacteria</taxon>
        <taxon>Halobacteriales</taxon>
        <taxon>Halococcaceae</taxon>
        <taxon>Halococcus</taxon>
    </lineage>
</organism>
<gene>
    <name evidence="5" type="ORF">C449_10618</name>
</gene>
<dbReference type="RefSeq" id="WP_006077984.1">
    <property type="nucleotide sequence ID" value="NZ_AOMD01000025.1"/>
</dbReference>
<dbReference type="OrthoDB" id="202021at2157"/>
<keyword evidence="1" id="KW-0805">Transcription regulation</keyword>
<evidence type="ECO:0000313" key="6">
    <source>
        <dbReference type="Proteomes" id="UP000011669"/>
    </source>
</evidence>
<dbReference type="EMBL" id="AOMD01000025">
    <property type="protein sequence ID" value="EMA43974.1"/>
    <property type="molecule type" value="Genomic_DNA"/>
</dbReference>
<dbReference type="Pfam" id="PF15915">
    <property type="entry name" value="BAT"/>
    <property type="match status" value="1"/>
</dbReference>
<dbReference type="PANTHER" id="PTHR34236">
    <property type="entry name" value="DIMETHYL SULFOXIDE REDUCTASE TRANSCRIPTIONAL ACTIVATOR"/>
    <property type="match status" value="1"/>
</dbReference>
<dbReference type="Pfam" id="PF04967">
    <property type="entry name" value="HTH_10"/>
    <property type="match status" value="1"/>
</dbReference>
<evidence type="ECO:0000313" key="5">
    <source>
        <dbReference type="EMBL" id="EMA43974.1"/>
    </source>
</evidence>
<dbReference type="PANTHER" id="PTHR34236:SF1">
    <property type="entry name" value="DIMETHYL SULFOXIDE REDUCTASE TRANSCRIPTIONAL ACTIVATOR"/>
    <property type="match status" value="1"/>
</dbReference>
<dbReference type="PATRIC" id="fig|1227455.4.peg.2176"/>
<keyword evidence="2" id="KW-0804">Transcription</keyword>
<comment type="caution">
    <text evidence="5">The sequence shown here is derived from an EMBL/GenBank/DDBJ whole genome shotgun (WGS) entry which is preliminary data.</text>
</comment>
<protein>
    <recommendedName>
        <fullName evidence="7">Bacterio-opsin activator HTH domain-containing protein</fullName>
    </recommendedName>
</protein>
<reference evidence="5 6" key="1">
    <citation type="journal article" date="2014" name="PLoS Genet.">
        <title>Phylogenetically driven sequencing of extremely halophilic archaea reveals strategies for static and dynamic osmo-response.</title>
        <authorList>
            <person name="Becker E.A."/>
            <person name="Seitzer P.M."/>
            <person name="Tritt A."/>
            <person name="Larsen D."/>
            <person name="Krusor M."/>
            <person name="Yao A.I."/>
            <person name="Wu D."/>
            <person name="Madern D."/>
            <person name="Eisen J.A."/>
            <person name="Darling A.E."/>
            <person name="Facciotti M.T."/>
        </authorList>
    </citation>
    <scope>NUCLEOTIDE SEQUENCE [LARGE SCALE GENOMIC DNA]</scope>
    <source>
        <strain evidence="5 6">DSM 5350</strain>
    </source>
</reference>
<feature type="domain" description="Bacterioopsin transcriptional activator GAF and HTH associated" evidence="4">
    <location>
        <begin position="15"/>
        <end position="143"/>
    </location>
</feature>